<dbReference type="InterPro" id="IPR039935">
    <property type="entry name" value="YML079W-like"/>
</dbReference>
<dbReference type="InterPro" id="IPR011051">
    <property type="entry name" value="RmlC_Cupin_sf"/>
</dbReference>
<organism evidence="3">
    <name type="scientific">Castellaniella ginsengisoli</name>
    <dbReference type="NCBI Taxonomy" id="546114"/>
    <lineage>
        <taxon>Bacteria</taxon>
        <taxon>Pseudomonadati</taxon>
        <taxon>Pseudomonadota</taxon>
        <taxon>Betaproteobacteria</taxon>
        <taxon>Burkholderiales</taxon>
        <taxon>Alcaligenaceae</taxon>
        <taxon>Castellaniella</taxon>
    </lineage>
</organism>
<dbReference type="EMBL" id="CP158262">
    <property type="protein sequence ID" value="XDJ69333.1"/>
    <property type="molecule type" value="Genomic_DNA"/>
</dbReference>
<dbReference type="InterPro" id="IPR014710">
    <property type="entry name" value="RmlC-like_jellyroll"/>
</dbReference>
<dbReference type="Gene3D" id="2.60.120.10">
    <property type="entry name" value="Jelly Rolls"/>
    <property type="match status" value="1"/>
</dbReference>
<protein>
    <submittedName>
        <fullName evidence="3">Cupin domain-containing protein</fullName>
    </submittedName>
</protein>
<dbReference type="EMBL" id="CP158254">
    <property type="protein sequence ID" value="XDJ47306.1"/>
    <property type="molecule type" value="Genomic_DNA"/>
</dbReference>
<evidence type="ECO:0000259" key="1">
    <source>
        <dbReference type="Pfam" id="PF06172"/>
    </source>
</evidence>
<dbReference type="CDD" id="cd06121">
    <property type="entry name" value="cupin_YML079wp"/>
    <property type="match status" value="1"/>
</dbReference>
<name>A0AB39ETZ3_9BURK</name>
<evidence type="ECO:0000313" key="2">
    <source>
        <dbReference type="EMBL" id="XDJ47306.1"/>
    </source>
</evidence>
<proteinExistence type="predicted"/>
<accession>A0AB39ETZ3</accession>
<feature type="domain" description="DUF985" evidence="1">
    <location>
        <begin position="21"/>
        <end position="155"/>
    </location>
</feature>
<dbReference type="PANTHER" id="PTHR33387">
    <property type="entry name" value="RMLC-LIKE JELLY ROLL FOLD PROTEIN"/>
    <property type="match status" value="1"/>
</dbReference>
<sequence length="179" mass="18998">MADIGPAGGVEFSGGSEAWRSLVTALDLRPHPEGGYYREVFRSDLSVPFQGAPRSAGTSIYYLLAQGACSAWHRIDADETWYYHAGGPLALHVLSPEGGLATHRLGDPLRHAGAVFQAVVAAGCWFAAELTRSDDFVLVGCAVAPGFEFSGFQLAAEADLADAVGRHGDWVRRLLKPAG</sequence>
<dbReference type="Pfam" id="PF06172">
    <property type="entry name" value="Cupin_5"/>
    <property type="match status" value="1"/>
</dbReference>
<dbReference type="AlphaFoldDB" id="A0AB39ETZ3"/>
<dbReference type="PANTHER" id="PTHR33387:SF3">
    <property type="entry name" value="DUF985 DOMAIN-CONTAINING PROTEIN"/>
    <property type="match status" value="1"/>
</dbReference>
<dbReference type="SUPFAM" id="SSF51182">
    <property type="entry name" value="RmlC-like cupins"/>
    <property type="match status" value="1"/>
</dbReference>
<evidence type="ECO:0000313" key="3">
    <source>
        <dbReference type="EMBL" id="XDJ69333.1"/>
    </source>
</evidence>
<gene>
    <name evidence="3" type="ORF">ABRY94_00605</name>
    <name evidence="2" type="ORF">ABRZ04_13575</name>
</gene>
<dbReference type="InterPro" id="IPR009327">
    <property type="entry name" value="Cupin_DUF985"/>
</dbReference>
<reference evidence="3" key="1">
    <citation type="submission" date="2024-05" db="EMBL/GenBank/DDBJ databases">
        <authorList>
            <person name="Luo Y.-C."/>
            <person name="Nicholds J."/>
            <person name="Mortimer T."/>
            <person name="Maboni G."/>
        </authorList>
    </citation>
    <scope>NUCLEOTIDE SEQUENCE</scope>
    <source>
        <strain evidence="3">144863</strain>
        <strain evidence="2">151836</strain>
    </source>
</reference>